<dbReference type="InterPro" id="IPR050472">
    <property type="entry name" value="Anth_synth/Amidotransfase"/>
</dbReference>
<feature type="binding site" evidence="8">
    <location>
        <position position="243"/>
    </location>
    <ligand>
        <name>L-glutamine</name>
        <dbReference type="ChEBI" id="CHEBI:58359"/>
    </ligand>
</feature>
<dbReference type="InterPro" id="IPR035686">
    <property type="entry name" value="CPSase_GATase1"/>
</dbReference>
<feature type="binding site" evidence="8">
    <location>
        <position position="286"/>
    </location>
    <ligand>
        <name>L-glutamine</name>
        <dbReference type="ChEBI" id="CHEBI:58359"/>
    </ligand>
</feature>
<keyword evidence="6 8" id="KW-0315">Glutamine amidotransferase</keyword>
<keyword evidence="8" id="KW-0055">Arginine biosynthesis</keyword>
<evidence type="ECO:0000256" key="8">
    <source>
        <dbReference type="HAMAP-Rule" id="MF_01209"/>
    </source>
</evidence>
<feature type="domain" description="Carbamoyl-phosphate synthase small subunit N-terminal" evidence="9">
    <location>
        <begin position="2"/>
        <end position="132"/>
    </location>
</feature>
<dbReference type="SMART" id="SM01097">
    <property type="entry name" value="CPSase_sm_chain"/>
    <property type="match status" value="1"/>
</dbReference>
<dbReference type="PRINTS" id="PR00097">
    <property type="entry name" value="ANTSNTHASEII"/>
</dbReference>
<evidence type="ECO:0000313" key="11">
    <source>
        <dbReference type="Proteomes" id="UP000067203"/>
    </source>
</evidence>
<evidence type="ECO:0000256" key="1">
    <source>
        <dbReference type="ARBA" id="ARBA00005077"/>
    </source>
</evidence>
<dbReference type="PANTHER" id="PTHR43418">
    <property type="entry name" value="MULTIFUNCTIONAL TRYPTOPHAN BIOSYNTHESIS PROTEIN-RELATED"/>
    <property type="match status" value="1"/>
</dbReference>
<dbReference type="CDD" id="cd01744">
    <property type="entry name" value="GATase1_CPSase"/>
    <property type="match status" value="1"/>
</dbReference>
<dbReference type="Proteomes" id="UP000067203">
    <property type="component" value="Chromosome"/>
</dbReference>
<comment type="catalytic activity">
    <reaction evidence="7 8">
        <text>hydrogencarbonate + L-glutamine + 2 ATP + H2O = carbamoyl phosphate + L-glutamate + 2 ADP + phosphate + 2 H(+)</text>
        <dbReference type="Rhea" id="RHEA:18633"/>
        <dbReference type="ChEBI" id="CHEBI:15377"/>
        <dbReference type="ChEBI" id="CHEBI:15378"/>
        <dbReference type="ChEBI" id="CHEBI:17544"/>
        <dbReference type="ChEBI" id="CHEBI:29985"/>
        <dbReference type="ChEBI" id="CHEBI:30616"/>
        <dbReference type="ChEBI" id="CHEBI:43474"/>
        <dbReference type="ChEBI" id="CHEBI:58228"/>
        <dbReference type="ChEBI" id="CHEBI:58359"/>
        <dbReference type="ChEBI" id="CHEBI:456216"/>
        <dbReference type="EC" id="6.3.5.5"/>
    </reaction>
</comment>
<dbReference type="EC" id="6.3.5.5" evidence="8"/>
<comment type="catalytic activity">
    <reaction evidence="8">
        <text>L-glutamine + H2O = L-glutamate + NH4(+)</text>
        <dbReference type="Rhea" id="RHEA:15889"/>
        <dbReference type="ChEBI" id="CHEBI:15377"/>
        <dbReference type="ChEBI" id="CHEBI:28938"/>
        <dbReference type="ChEBI" id="CHEBI:29985"/>
        <dbReference type="ChEBI" id="CHEBI:58359"/>
    </reaction>
</comment>
<protein>
    <recommendedName>
        <fullName evidence="8">Carbamoyl phosphate synthase small chain</fullName>
        <ecNumber evidence="8">6.3.5.5</ecNumber>
    </recommendedName>
    <alternativeName>
        <fullName evidence="8">Carbamoyl phosphate synthetase glutamine chain</fullName>
    </alternativeName>
</protein>
<dbReference type="InterPro" id="IPR029062">
    <property type="entry name" value="Class_I_gatase-like"/>
</dbReference>
<dbReference type="RefSeq" id="WP_034531045.1">
    <property type="nucleotide sequence ID" value="NZ_CP012920.1"/>
</dbReference>
<proteinExistence type="inferred from homology"/>
<dbReference type="GO" id="GO:0006526">
    <property type="term" value="P:L-arginine biosynthetic process"/>
    <property type="evidence" value="ECO:0007669"/>
    <property type="project" value="UniProtKB-UniRule"/>
</dbReference>
<feature type="active site" evidence="8">
    <location>
        <position position="327"/>
    </location>
</feature>
<organism evidence="10 11">
    <name type="scientific">Apilactobacillus kunkeei</name>
    <dbReference type="NCBI Taxonomy" id="148814"/>
    <lineage>
        <taxon>Bacteria</taxon>
        <taxon>Bacillati</taxon>
        <taxon>Bacillota</taxon>
        <taxon>Bacilli</taxon>
        <taxon>Lactobacillales</taxon>
        <taxon>Lactobacillaceae</taxon>
        <taxon>Apilactobacillus</taxon>
    </lineage>
</organism>
<evidence type="ECO:0000313" key="10">
    <source>
        <dbReference type="EMBL" id="ALJ32102.1"/>
    </source>
</evidence>
<dbReference type="GO" id="GO:0005524">
    <property type="term" value="F:ATP binding"/>
    <property type="evidence" value="ECO:0007669"/>
    <property type="project" value="UniProtKB-UniRule"/>
</dbReference>
<dbReference type="InterPro" id="IPR002474">
    <property type="entry name" value="CarbamoylP_synth_ssu_N"/>
</dbReference>
<comment type="pathway">
    <text evidence="1 8">Amino-acid biosynthesis; L-arginine biosynthesis; carbamoyl phosphate from bicarbonate: step 1/1.</text>
</comment>
<dbReference type="Pfam" id="PF00117">
    <property type="entry name" value="GATase"/>
    <property type="match status" value="1"/>
</dbReference>
<reference evidence="11" key="1">
    <citation type="submission" date="2015-10" db="EMBL/GenBank/DDBJ databases">
        <title>Bioinformatic analysis of the first complete genome sequence of Lactobacillus kunkeei strain MP2, an Apis mellifera gut isolate.</title>
        <authorList>
            <person name="Asenjo F."/>
            <person name="Olmos A."/>
            <person name="Henriquez-Piskulich P."/>
            <person name="Aldea P."/>
            <person name="Ugalde J.A."/>
            <person name="Trombert A.N."/>
        </authorList>
    </citation>
    <scope>NUCLEOTIDE SEQUENCE [LARGE SCALE GENOMIC DNA]</scope>
    <source>
        <strain evidence="11">MP2</strain>
    </source>
</reference>
<evidence type="ECO:0000256" key="5">
    <source>
        <dbReference type="ARBA" id="ARBA00022840"/>
    </source>
</evidence>
<evidence type="ECO:0000256" key="6">
    <source>
        <dbReference type="ARBA" id="ARBA00022962"/>
    </source>
</evidence>
<dbReference type="InterPro" id="IPR006274">
    <property type="entry name" value="CarbamoylP_synth_ssu"/>
</dbReference>
<dbReference type="NCBIfam" id="NF009475">
    <property type="entry name" value="PRK12838.1"/>
    <property type="match status" value="1"/>
</dbReference>
<evidence type="ECO:0000256" key="3">
    <source>
        <dbReference type="ARBA" id="ARBA00022598"/>
    </source>
</evidence>
<name>A0AAC8ZZG5_9LACO</name>
<feature type="active site" description="Nucleophile" evidence="8">
    <location>
        <position position="242"/>
    </location>
</feature>
<keyword evidence="5 8" id="KW-0067">ATP-binding</keyword>
<dbReference type="GO" id="GO:0006207">
    <property type="term" value="P:'de novo' pyrimidine nucleobase biosynthetic process"/>
    <property type="evidence" value="ECO:0007669"/>
    <property type="project" value="InterPro"/>
</dbReference>
<gene>
    <name evidence="8" type="primary">carA</name>
    <name evidence="10" type="ORF">APS55_02365</name>
</gene>
<keyword evidence="8" id="KW-0028">Amino-acid biosynthesis</keyword>
<keyword evidence="3 8" id="KW-0436">Ligase</keyword>
<feature type="region of interest" description="CPSase" evidence="8">
    <location>
        <begin position="1"/>
        <end position="166"/>
    </location>
</feature>
<evidence type="ECO:0000256" key="4">
    <source>
        <dbReference type="ARBA" id="ARBA00022741"/>
    </source>
</evidence>
<dbReference type="InterPro" id="IPR017926">
    <property type="entry name" value="GATASE"/>
</dbReference>
<comment type="pathway">
    <text evidence="8">Pyrimidine metabolism; UMP biosynthesis via de novo pathway; (S)-dihydroorotate from bicarbonate: step 1/3.</text>
</comment>
<comment type="function">
    <text evidence="8">Small subunit of the glutamine-dependent carbamoyl phosphate synthetase (CPSase). CPSase catalyzes the formation of carbamoyl phosphate from the ammonia moiety of glutamine, carbonate, and phosphate donated by ATP, constituting the first step of 2 biosynthetic pathways, one leading to arginine and/or urea and the other to pyrimidine nucleotides. The small subunit (glutamine amidotransferase) binds and cleaves glutamine to supply the large subunit with the substrate ammonia.</text>
</comment>
<evidence type="ECO:0000259" key="9">
    <source>
        <dbReference type="SMART" id="SM01097"/>
    </source>
</evidence>
<evidence type="ECO:0000256" key="2">
    <source>
        <dbReference type="ARBA" id="ARBA00007800"/>
    </source>
</evidence>
<feature type="binding site" evidence="8">
    <location>
        <position position="287"/>
    </location>
    <ligand>
        <name>L-glutamine</name>
        <dbReference type="ChEBI" id="CHEBI:58359"/>
    </ligand>
</feature>
<dbReference type="NCBIfam" id="TIGR01368">
    <property type="entry name" value="CPSaseIIsmall"/>
    <property type="match status" value="1"/>
</dbReference>
<feature type="active site" evidence="8">
    <location>
        <position position="329"/>
    </location>
</feature>
<dbReference type="GO" id="GO:0004088">
    <property type="term" value="F:carbamoyl-phosphate synthase (glutamine-hydrolyzing) activity"/>
    <property type="evidence" value="ECO:0007669"/>
    <property type="project" value="UniProtKB-UniRule"/>
</dbReference>
<dbReference type="Gene3D" id="3.40.50.880">
    <property type="match status" value="1"/>
</dbReference>
<dbReference type="PROSITE" id="PS51273">
    <property type="entry name" value="GATASE_TYPE_1"/>
    <property type="match status" value="1"/>
</dbReference>
<dbReference type="PRINTS" id="PR00099">
    <property type="entry name" value="CPSGATASE"/>
</dbReference>
<keyword evidence="8" id="KW-0665">Pyrimidine biosynthesis</keyword>
<feature type="binding site" evidence="8">
    <location>
        <position position="46"/>
    </location>
    <ligand>
        <name>L-glutamine</name>
        <dbReference type="ChEBI" id="CHEBI:58359"/>
    </ligand>
</feature>
<comment type="subunit">
    <text evidence="8">Composed of two chains; the small (or glutamine) chain promotes the hydrolysis of glutamine to ammonia, which is used by the large (or ammonia) chain to synthesize carbamoyl phosphate. Tetramer of heterodimers (alpha,beta)4.</text>
</comment>
<dbReference type="PRINTS" id="PR00096">
    <property type="entry name" value="GATASE"/>
</dbReference>
<feature type="binding site" evidence="8">
    <location>
        <position position="246"/>
    </location>
    <ligand>
        <name>L-glutamine</name>
        <dbReference type="ChEBI" id="CHEBI:58359"/>
    </ligand>
</feature>
<dbReference type="SUPFAM" id="SSF52021">
    <property type="entry name" value="Carbamoyl phosphate synthetase, small subunit N-terminal domain"/>
    <property type="match status" value="1"/>
</dbReference>
<dbReference type="SUPFAM" id="SSF52317">
    <property type="entry name" value="Class I glutamine amidotransferase-like"/>
    <property type="match status" value="1"/>
</dbReference>
<dbReference type="Pfam" id="PF00988">
    <property type="entry name" value="CPSase_sm_chain"/>
    <property type="match status" value="1"/>
</dbReference>
<dbReference type="EMBL" id="CP012920">
    <property type="protein sequence ID" value="ALJ32102.1"/>
    <property type="molecule type" value="Genomic_DNA"/>
</dbReference>
<comment type="similarity">
    <text evidence="2 8">Belongs to the CarA family.</text>
</comment>
<reference evidence="10 11" key="2">
    <citation type="journal article" date="2016" name="PeerJ">
        <title>Genome sequencing and analysis of the first complete genome of Lactobacillus kunkeei strain MP2, an Apis mellifera gut isolate.</title>
        <authorList>
            <person name="Asenjo F."/>
            <person name="Olmos A."/>
            <person name="Henriquez-Piskulich P."/>
            <person name="Polanco V."/>
            <person name="Aldea P."/>
            <person name="Ugalde J.A."/>
            <person name="Trombert A.N."/>
        </authorList>
    </citation>
    <scope>NUCLEOTIDE SEQUENCE [LARGE SCALE GENOMIC DNA]</scope>
    <source>
        <strain evidence="10 11">MP2</strain>
    </source>
</reference>
<sequence>MMKTYLVLSNGSIYQGYSQLKPTTTTGEVVFSTGMTGYQETITDPSYYGQIMVFTYPLIGNYGINFEDNEKDTPCVSGIIAYDIAKHPSNYRSKMSLYQYAEKFNIPMIEGIDTRELTKELRHDGCIKGVITDNPHDEAVQSLLNQPVSFANHATKETTHIKGDGLKVAVIDYGIKNSIVSELINFDADVHIFPADVSTQEIEDINPDGIVLSNGPGDPANMVDKIGVIQALQEKYPIMGICLGNQLLGLANGAKTFKMKFGHRGFNHAVKDLQTNKCYFTSQNHGYALLPESIPGSNVDVLFEEVNDHTVEGIKVKGHNAFSVQFHPDASPGPHDALFIFNKFFNMITKKEVLTNE</sequence>
<keyword evidence="4 8" id="KW-0547">Nucleotide-binding</keyword>
<dbReference type="AlphaFoldDB" id="A0AAC8ZZG5"/>
<dbReference type="HAMAP" id="MF_01209">
    <property type="entry name" value="CPSase_S_chain"/>
    <property type="match status" value="1"/>
</dbReference>
<feature type="binding site" evidence="8">
    <location>
        <position position="284"/>
    </location>
    <ligand>
        <name>L-glutamine</name>
        <dbReference type="ChEBI" id="CHEBI:58359"/>
    </ligand>
</feature>
<dbReference type="PANTHER" id="PTHR43418:SF7">
    <property type="entry name" value="CARBAMOYL-PHOSPHATE SYNTHASE SMALL CHAIN"/>
    <property type="match status" value="1"/>
</dbReference>
<dbReference type="GO" id="GO:0006541">
    <property type="term" value="P:glutamine metabolic process"/>
    <property type="evidence" value="ECO:0007669"/>
    <property type="project" value="InterPro"/>
</dbReference>
<evidence type="ECO:0000256" key="7">
    <source>
        <dbReference type="ARBA" id="ARBA00048816"/>
    </source>
</evidence>
<dbReference type="InterPro" id="IPR036480">
    <property type="entry name" value="CarbP_synth_ssu_N_sf"/>
</dbReference>
<accession>A0AAC8ZZG5</accession>
<feature type="binding site" evidence="8">
    <location>
        <position position="217"/>
    </location>
    <ligand>
        <name>L-glutamine</name>
        <dbReference type="ChEBI" id="CHEBI:58359"/>
    </ligand>
</feature>
<dbReference type="GO" id="GO:0044205">
    <property type="term" value="P:'de novo' UMP biosynthetic process"/>
    <property type="evidence" value="ECO:0007669"/>
    <property type="project" value="UniProtKB-UniRule"/>
</dbReference>
<feature type="binding site" evidence="8">
    <location>
        <position position="215"/>
    </location>
    <ligand>
        <name>L-glutamine</name>
        <dbReference type="ChEBI" id="CHEBI:58359"/>
    </ligand>
</feature>
<dbReference type="Gene3D" id="3.50.30.20">
    <property type="entry name" value="Carbamoyl-phosphate synthase small subunit, N-terminal domain"/>
    <property type="match status" value="1"/>
</dbReference>
<dbReference type="KEGG" id="lku:APS55_02365"/>